<feature type="domain" description="Type II secretion system protein GspF" evidence="7">
    <location>
        <begin position="175"/>
        <end position="301"/>
    </location>
</feature>
<evidence type="ECO:0000256" key="5">
    <source>
        <dbReference type="ARBA" id="ARBA00023136"/>
    </source>
</evidence>
<evidence type="ECO:0000256" key="3">
    <source>
        <dbReference type="ARBA" id="ARBA00022692"/>
    </source>
</evidence>
<keyword evidence="5 6" id="KW-0472">Membrane</keyword>
<dbReference type="RefSeq" id="WP_163179750.1">
    <property type="nucleotide sequence ID" value="NZ_JAAIWM010000003.1"/>
</dbReference>
<comment type="subcellular location">
    <subcellularLocation>
        <location evidence="1">Cell membrane</location>
        <topology evidence="1">Multi-pass membrane protein</topology>
    </subcellularLocation>
</comment>
<protein>
    <submittedName>
        <fullName evidence="8">Type II secretion system F family protein</fullName>
    </submittedName>
</protein>
<evidence type="ECO:0000256" key="1">
    <source>
        <dbReference type="ARBA" id="ARBA00004651"/>
    </source>
</evidence>
<feature type="transmembrane region" description="Helical" evidence="6">
    <location>
        <begin position="6"/>
        <end position="26"/>
    </location>
</feature>
<gene>
    <name evidence="8" type="ORF">G4D63_11235</name>
</gene>
<reference evidence="8 9" key="1">
    <citation type="submission" date="2020-02" db="EMBL/GenBank/DDBJ databases">
        <title>Bacillus aquiflavi sp. nov., isolated from yellow water of strong flavor Chinese baijiu in Yibin region of China.</title>
        <authorList>
            <person name="Xie J."/>
        </authorList>
    </citation>
    <scope>NUCLEOTIDE SEQUENCE [LARGE SCALE GENOMIC DNA]</scope>
    <source>
        <strain evidence="8 9">SA4</strain>
    </source>
</reference>
<dbReference type="PANTHER" id="PTHR35007:SF2">
    <property type="entry name" value="PILUS ASSEMBLE PROTEIN"/>
    <property type="match status" value="1"/>
</dbReference>
<keyword evidence="3 6" id="KW-0812">Transmembrane</keyword>
<sequence>MEGIFFIVSTFVFSVLVIVGILLLIYKKDIEVERRIVAYYGTNVLSFNHKHDKKSESKKDGLLYKRVIAPIIMKIRVEVTKRMPKHSTRELEQRLRDAGRPFNWTPIDFRVVQVSLAIGISALLLFLFFPSAENKLNVVFFAVTLGGIGAIYPSFYLDGKKKDRIKAVEKTMSDFFDMLTLTIEAGMGIDQALTKVCKQFKGPLSEEFMTTLEDMRLGKSRKDAFYELRSRVPSEQFQSIITSIIQAEQLGIGMGKVLKSLTKRIREYQREKAREKAMKAPVKMLFPMIFFIFPSLFIVILGPFAIYLFVNGGL</sequence>
<organism evidence="8 9">
    <name type="scientific">Bacillus mesophilus</name>
    <dbReference type="NCBI Taxonomy" id="1808955"/>
    <lineage>
        <taxon>Bacteria</taxon>
        <taxon>Bacillati</taxon>
        <taxon>Bacillota</taxon>
        <taxon>Bacilli</taxon>
        <taxon>Bacillales</taxon>
        <taxon>Bacillaceae</taxon>
        <taxon>Bacillus</taxon>
    </lineage>
</organism>
<feature type="transmembrane region" description="Helical" evidence="6">
    <location>
        <begin position="284"/>
        <end position="310"/>
    </location>
</feature>
<proteinExistence type="predicted"/>
<feature type="transmembrane region" description="Helical" evidence="6">
    <location>
        <begin position="111"/>
        <end position="132"/>
    </location>
</feature>
<keyword evidence="9" id="KW-1185">Reference proteome</keyword>
<comment type="caution">
    <text evidence="8">The sequence shown here is derived from an EMBL/GenBank/DDBJ whole genome shotgun (WGS) entry which is preliminary data.</text>
</comment>
<dbReference type="Pfam" id="PF00482">
    <property type="entry name" value="T2SSF"/>
    <property type="match status" value="1"/>
</dbReference>
<keyword evidence="4 6" id="KW-1133">Transmembrane helix</keyword>
<evidence type="ECO:0000313" key="8">
    <source>
        <dbReference type="EMBL" id="NEY72299.1"/>
    </source>
</evidence>
<dbReference type="GO" id="GO:0005886">
    <property type="term" value="C:plasma membrane"/>
    <property type="evidence" value="ECO:0007669"/>
    <property type="project" value="UniProtKB-SubCell"/>
</dbReference>
<dbReference type="Gene3D" id="1.20.81.30">
    <property type="entry name" value="Type II secretion system (T2SS), domain F"/>
    <property type="match status" value="1"/>
</dbReference>
<dbReference type="EMBL" id="JAAIWM010000003">
    <property type="protein sequence ID" value="NEY72299.1"/>
    <property type="molecule type" value="Genomic_DNA"/>
</dbReference>
<dbReference type="InterPro" id="IPR018076">
    <property type="entry name" value="T2SS_GspF_dom"/>
</dbReference>
<evidence type="ECO:0000256" key="2">
    <source>
        <dbReference type="ARBA" id="ARBA00022475"/>
    </source>
</evidence>
<evidence type="ECO:0000256" key="6">
    <source>
        <dbReference type="SAM" id="Phobius"/>
    </source>
</evidence>
<keyword evidence="2" id="KW-1003">Cell membrane</keyword>
<accession>A0A6M0Q973</accession>
<name>A0A6M0Q973_9BACI</name>
<dbReference type="Proteomes" id="UP000481043">
    <property type="component" value="Unassembled WGS sequence"/>
</dbReference>
<evidence type="ECO:0000313" key="9">
    <source>
        <dbReference type="Proteomes" id="UP000481043"/>
    </source>
</evidence>
<dbReference type="AlphaFoldDB" id="A0A6M0Q973"/>
<feature type="transmembrane region" description="Helical" evidence="6">
    <location>
        <begin position="138"/>
        <end position="157"/>
    </location>
</feature>
<evidence type="ECO:0000259" key="7">
    <source>
        <dbReference type="Pfam" id="PF00482"/>
    </source>
</evidence>
<dbReference type="InterPro" id="IPR042094">
    <property type="entry name" value="T2SS_GspF_sf"/>
</dbReference>
<evidence type="ECO:0000256" key="4">
    <source>
        <dbReference type="ARBA" id="ARBA00022989"/>
    </source>
</evidence>
<dbReference type="PANTHER" id="PTHR35007">
    <property type="entry name" value="INTEGRAL MEMBRANE PROTEIN-RELATED"/>
    <property type="match status" value="1"/>
</dbReference>